<dbReference type="OMA" id="HPEIHFN"/>
<feature type="non-terminal residue" evidence="2">
    <location>
        <position position="1"/>
    </location>
</feature>
<dbReference type="EMBL" id="PVEM01000004">
    <property type="protein sequence ID" value="PTD08969.1"/>
    <property type="molecule type" value="Genomic_DNA"/>
</dbReference>
<feature type="compositionally biased region" description="Low complexity" evidence="1">
    <location>
        <begin position="158"/>
        <end position="171"/>
    </location>
</feature>
<dbReference type="AlphaFoldDB" id="A0A2T4GZP5"/>
<evidence type="ECO:0000256" key="1">
    <source>
        <dbReference type="SAM" id="MobiDB-lite"/>
    </source>
</evidence>
<feature type="compositionally biased region" description="Basic and acidic residues" evidence="1">
    <location>
        <begin position="192"/>
        <end position="206"/>
    </location>
</feature>
<feature type="compositionally biased region" description="Polar residues" evidence="1">
    <location>
        <begin position="208"/>
        <end position="221"/>
    </location>
</feature>
<evidence type="ECO:0000313" key="2">
    <source>
        <dbReference type="EMBL" id="PTD08969.1"/>
    </source>
</evidence>
<dbReference type="OrthoDB" id="5097994at2759"/>
<gene>
    <name evidence="2" type="ORF">FCULG_00011146</name>
</gene>
<comment type="caution">
    <text evidence="2">The sequence shown here is derived from an EMBL/GenBank/DDBJ whole genome shotgun (WGS) entry which is preliminary data.</text>
</comment>
<reference evidence="2 3" key="1">
    <citation type="submission" date="2018-02" db="EMBL/GenBank/DDBJ databases">
        <title>Fusarium culmorum secondary metabolites in fungal-bacterial-plant interactions.</title>
        <authorList>
            <person name="Schmidt R."/>
        </authorList>
    </citation>
    <scope>NUCLEOTIDE SEQUENCE [LARGE SCALE GENOMIC DNA]</scope>
    <source>
        <strain evidence="2 3">PV</strain>
    </source>
</reference>
<accession>A0A2T4GZP5</accession>
<feature type="region of interest" description="Disordered" evidence="1">
    <location>
        <begin position="156"/>
        <end position="288"/>
    </location>
</feature>
<dbReference type="Proteomes" id="UP000241587">
    <property type="component" value="Unassembled WGS sequence"/>
</dbReference>
<organism evidence="2 3">
    <name type="scientific">Fusarium culmorum</name>
    <dbReference type="NCBI Taxonomy" id="5516"/>
    <lineage>
        <taxon>Eukaryota</taxon>
        <taxon>Fungi</taxon>
        <taxon>Dikarya</taxon>
        <taxon>Ascomycota</taxon>
        <taxon>Pezizomycotina</taxon>
        <taxon>Sordariomycetes</taxon>
        <taxon>Hypocreomycetidae</taxon>
        <taxon>Hypocreales</taxon>
        <taxon>Nectriaceae</taxon>
        <taxon>Fusarium</taxon>
    </lineage>
</organism>
<protein>
    <submittedName>
        <fullName evidence="2">Uncharacterized protein</fullName>
    </submittedName>
</protein>
<feature type="compositionally biased region" description="Low complexity" evidence="1">
    <location>
        <begin position="239"/>
        <end position="253"/>
    </location>
</feature>
<keyword evidence="3" id="KW-1185">Reference proteome</keyword>
<sequence>ETVPLGYVVVGNHLGTMSTTTKSPEQACEKVFDRLRKLAEELKKHDHPEIHFNILHSAQYVDHRKIDVQFKAQARLARADVAQEVTSTLDSCNQHLKDCNILCMRMGTSQWTADSNARLTMSWNFFFTYLSKAAILLQLELLDAQVFLGLHRQPPAEVTPSPVSPPQSSTPNLSFARRESIRSNGGSENFTIEERMERSQRAERQRQAKTQQNPLLVTRTGNKLRKSSSRAPSIILGFTDSGSTISSDSGRSSLTVPSSLPQVPEEKTPAVSIPSIPRTPPPEYSRDDWDAKTLISMKDDKPSIPITPKATPSIRSVASEPQLSDASFGSNHTHYSGNVFNIYPVMTGPPPNQFGYMPPTQYGYLPFSPPVPPGWQMPVPMPPPTPVYRPMIPVPQLPPPRAAAYKPSRSSLRESAALHLSPFPAFSVDLIKPSARCPHGIRHFKGHPSCRWGCCSSRGCGQSYY</sequence>
<name>A0A2T4GZP5_FUSCU</name>
<proteinExistence type="predicted"/>
<evidence type="ECO:0000313" key="3">
    <source>
        <dbReference type="Proteomes" id="UP000241587"/>
    </source>
</evidence>